<dbReference type="AlphaFoldDB" id="A0A1F7F8Q2"/>
<proteinExistence type="predicted"/>
<evidence type="ECO:0000313" key="5">
    <source>
        <dbReference type="Proteomes" id="UP000179243"/>
    </source>
</evidence>
<reference evidence="4 5" key="1">
    <citation type="journal article" date="2016" name="Nat. Commun.">
        <title>Thousands of microbial genomes shed light on interconnected biogeochemical processes in an aquifer system.</title>
        <authorList>
            <person name="Anantharaman K."/>
            <person name="Brown C.T."/>
            <person name="Hug L.A."/>
            <person name="Sharon I."/>
            <person name="Castelle C.J."/>
            <person name="Probst A.J."/>
            <person name="Thomas B.C."/>
            <person name="Singh A."/>
            <person name="Wilkins M.J."/>
            <person name="Karaoz U."/>
            <person name="Brodie E.L."/>
            <person name="Williams K.H."/>
            <person name="Hubbard S.S."/>
            <person name="Banfield J.F."/>
        </authorList>
    </citation>
    <scope>NUCLEOTIDE SEQUENCE [LARGE SCALE GENOMIC DNA]</scope>
</reference>
<dbReference type="PANTHER" id="PTHR43191:SF7">
    <property type="entry name" value="OBP33PEP LIKE PROTEIN"/>
    <property type="match status" value="1"/>
</dbReference>
<dbReference type="Gene3D" id="3.40.1280.10">
    <property type="match status" value="1"/>
</dbReference>
<dbReference type="GO" id="GO:0003723">
    <property type="term" value="F:RNA binding"/>
    <property type="evidence" value="ECO:0007669"/>
    <property type="project" value="InterPro"/>
</dbReference>
<dbReference type="GO" id="GO:0032259">
    <property type="term" value="P:methylation"/>
    <property type="evidence" value="ECO:0007669"/>
    <property type="project" value="UniProtKB-KW"/>
</dbReference>
<organism evidence="4 5">
    <name type="scientific">Candidatus Raymondbacteria bacterium RIFOXYD12_FULL_49_13</name>
    <dbReference type="NCBI Taxonomy" id="1817890"/>
    <lineage>
        <taxon>Bacteria</taxon>
        <taxon>Raymondiibacteriota</taxon>
    </lineage>
</organism>
<dbReference type="GO" id="GO:0008173">
    <property type="term" value="F:RNA methyltransferase activity"/>
    <property type="evidence" value="ECO:0007669"/>
    <property type="project" value="InterPro"/>
</dbReference>
<dbReference type="SUPFAM" id="SSF75217">
    <property type="entry name" value="alpha/beta knot"/>
    <property type="match status" value="1"/>
</dbReference>
<keyword evidence="1" id="KW-0489">Methyltransferase</keyword>
<feature type="domain" description="tRNA/rRNA methyltransferase SpoU type" evidence="3">
    <location>
        <begin position="27"/>
        <end position="168"/>
    </location>
</feature>
<dbReference type="InterPro" id="IPR001537">
    <property type="entry name" value="SpoU_MeTrfase"/>
</dbReference>
<gene>
    <name evidence="4" type="ORF">A2519_21345</name>
</gene>
<dbReference type="InterPro" id="IPR029026">
    <property type="entry name" value="tRNA_m1G_MTases_N"/>
</dbReference>
<dbReference type="PANTHER" id="PTHR43191">
    <property type="entry name" value="RRNA METHYLTRANSFERASE 3"/>
    <property type="match status" value="1"/>
</dbReference>
<dbReference type="Pfam" id="PF00588">
    <property type="entry name" value="SpoU_methylase"/>
    <property type="match status" value="1"/>
</dbReference>
<comment type="caution">
    <text evidence="4">The sequence shown here is derived from an EMBL/GenBank/DDBJ whole genome shotgun (WGS) entry which is preliminary data.</text>
</comment>
<dbReference type="Proteomes" id="UP000179243">
    <property type="component" value="Unassembled WGS sequence"/>
</dbReference>
<dbReference type="GO" id="GO:0006396">
    <property type="term" value="P:RNA processing"/>
    <property type="evidence" value="ECO:0007669"/>
    <property type="project" value="InterPro"/>
</dbReference>
<evidence type="ECO:0000256" key="2">
    <source>
        <dbReference type="ARBA" id="ARBA00022679"/>
    </source>
</evidence>
<dbReference type="InterPro" id="IPR029028">
    <property type="entry name" value="Alpha/beta_knot_MTases"/>
</dbReference>
<evidence type="ECO:0000259" key="3">
    <source>
        <dbReference type="Pfam" id="PF00588"/>
    </source>
</evidence>
<name>A0A1F7F8Q2_UNCRA</name>
<evidence type="ECO:0000313" key="4">
    <source>
        <dbReference type="EMBL" id="OGK03040.1"/>
    </source>
</evidence>
<dbReference type="InterPro" id="IPR051259">
    <property type="entry name" value="rRNA_Methyltransferase"/>
</dbReference>
<sequence>METQFTIRSFDSPLSFEEYQALPKNPVQVILDNLRSAYNVGSIFRTADAGCIEKVIPCGYTASPPHKKLIKTAVGTDRFVASQYFKDTSEAVCAVRAQGVPVIALETVEGACPYTDFVFPKPVCLVVGNEALGVSPEVLAVCDTIVSIPLRGFKNSLNVVCAFAVVLFEILRQWQHTGAKE</sequence>
<accession>A0A1F7F8Q2</accession>
<dbReference type="CDD" id="cd18097">
    <property type="entry name" value="SpoU-like"/>
    <property type="match status" value="1"/>
</dbReference>
<protein>
    <recommendedName>
        <fullName evidence="3">tRNA/rRNA methyltransferase SpoU type domain-containing protein</fullName>
    </recommendedName>
</protein>
<keyword evidence="2" id="KW-0808">Transferase</keyword>
<dbReference type="EMBL" id="MFYX01000098">
    <property type="protein sequence ID" value="OGK03040.1"/>
    <property type="molecule type" value="Genomic_DNA"/>
</dbReference>
<evidence type="ECO:0000256" key="1">
    <source>
        <dbReference type="ARBA" id="ARBA00022603"/>
    </source>
</evidence>